<dbReference type="Pfam" id="PF02949">
    <property type="entry name" value="7tm_6"/>
    <property type="match status" value="1"/>
</dbReference>
<evidence type="ECO:0000256" key="10">
    <source>
        <dbReference type="RuleBase" id="RU351113"/>
    </source>
</evidence>
<protein>
    <recommendedName>
        <fullName evidence="10">Odorant receptor</fullName>
    </recommendedName>
</protein>
<feature type="transmembrane region" description="Helical" evidence="10">
    <location>
        <begin position="142"/>
        <end position="166"/>
    </location>
</feature>
<dbReference type="InterPro" id="IPR004117">
    <property type="entry name" value="7tm6_olfct_rcpt"/>
</dbReference>
<feature type="transmembrane region" description="Helical" evidence="10">
    <location>
        <begin position="80"/>
        <end position="102"/>
    </location>
</feature>
<dbReference type="PANTHER" id="PTHR21137">
    <property type="entry name" value="ODORANT RECEPTOR"/>
    <property type="match status" value="1"/>
</dbReference>
<dbReference type="GO" id="GO:0007165">
    <property type="term" value="P:signal transduction"/>
    <property type="evidence" value="ECO:0007669"/>
    <property type="project" value="UniProtKB-KW"/>
</dbReference>
<dbReference type="GO" id="GO:0005886">
    <property type="term" value="C:plasma membrane"/>
    <property type="evidence" value="ECO:0007669"/>
    <property type="project" value="UniProtKB-SubCell"/>
</dbReference>
<evidence type="ECO:0000313" key="13">
    <source>
        <dbReference type="Proteomes" id="UP000494040"/>
    </source>
</evidence>
<proteinExistence type="inferred from homology"/>
<dbReference type="GO" id="GO:0005549">
    <property type="term" value="F:odorant binding"/>
    <property type="evidence" value="ECO:0007669"/>
    <property type="project" value="InterPro"/>
</dbReference>
<evidence type="ECO:0000256" key="11">
    <source>
        <dbReference type="SAM" id="Coils"/>
    </source>
</evidence>
<keyword evidence="3 10" id="KW-0716">Sensory transduction</keyword>
<evidence type="ECO:0000313" key="12">
    <source>
        <dbReference type="EnsemblMetazoa" id="XP_014259527.1"/>
    </source>
</evidence>
<dbReference type="OMA" id="FMITAYL"/>
<dbReference type="GO" id="GO:0004984">
    <property type="term" value="F:olfactory receptor activity"/>
    <property type="evidence" value="ECO:0007669"/>
    <property type="project" value="InterPro"/>
</dbReference>
<accession>A0A8I6S817</accession>
<keyword evidence="5 10" id="KW-0552">Olfaction</keyword>
<feature type="transmembrane region" description="Helical" evidence="10">
    <location>
        <begin position="334"/>
        <end position="357"/>
    </location>
</feature>
<evidence type="ECO:0000256" key="6">
    <source>
        <dbReference type="ARBA" id="ARBA00022989"/>
    </source>
</evidence>
<keyword evidence="7 10" id="KW-0472">Membrane</keyword>
<sequence length="433" mass="49416">MGCVSSFYDRLEQDGSEAINAQIQEEFNVLLSLSCFYMKLDKKNRYWQTSLCFAIFFFLTYHLVQFMITAYLAKDQLVTLAFSLSIAITYLFSTLLAVLVISSRRDLNKFIRRCISNFYEYKNEDATDDAERLRSRGKKERIALLIGGPISVGLCILFVLFMTPLVDKYSPVKLSLEDIPKSINVQLPVAVWLPVQVEDTTTIYALSLLQIIAALPIGVTMPAAISTYMFCVQQITIQMELLNDSLVRLETRANRLMKILFPYAKLGHLTKRHPYFQYCVKECLKENVKHHQSILLGFDESFAIINKPLFCCNYLMTLMIAVSLTGTISSSATYGFKVVSALMFIVELAALSIIHFYGQKLMNLSQVLRERLYETNWTSYNSSIRSMLVIMLERTKRPLAINPLGLTSIKWETFAAICNSAYTYTNLMMALEA</sequence>
<feature type="transmembrane region" description="Helical" evidence="10">
    <location>
        <begin position="46"/>
        <end position="68"/>
    </location>
</feature>
<dbReference type="PANTHER" id="PTHR21137:SF35">
    <property type="entry name" value="ODORANT RECEPTOR 19A-RELATED"/>
    <property type="match status" value="1"/>
</dbReference>
<evidence type="ECO:0000256" key="1">
    <source>
        <dbReference type="ARBA" id="ARBA00004651"/>
    </source>
</evidence>
<reference evidence="12" key="1">
    <citation type="submission" date="2022-01" db="UniProtKB">
        <authorList>
            <consortium name="EnsemblMetazoa"/>
        </authorList>
    </citation>
    <scope>IDENTIFICATION</scope>
</reference>
<comment type="subcellular location">
    <subcellularLocation>
        <location evidence="1 10">Cell membrane</location>
        <topology evidence="1 10">Multi-pass membrane protein</topology>
    </subcellularLocation>
</comment>
<feature type="transmembrane region" description="Helical" evidence="10">
    <location>
        <begin position="309"/>
        <end position="328"/>
    </location>
</feature>
<evidence type="ECO:0000256" key="4">
    <source>
        <dbReference type="ARBA" id="ARBA00022692"/>
    </source>
</evidence>
<evidence type="ECO:0000256" key="8">
    <source>
        <dbReference type="ARBA" id="ARBA00023170"/>
    </source>
</evidence>
<evidence type="ECO:0000256" key="3">
    <source>
        <dbReference type="ARBA" id="ARBA00022606"/>
    </source>
</evidence>
<dbReference type="Proteomes" id="UP000494040">
    <property type="component" value="Unassembled WGS sequence"/>
</dbReference>
<dbReference type="EnsemblMetazoa" id="XM_014404041.1">
    <property type="protein sequence ID" value="XP_014259527.1"/>
    <property type="gene ID" value="LOC106672520"/>
</dbReference>
<organism evidence="12 13">
    <name type="scientific">Cimex lectularius</name>
    <name type="common">Bed bug</name>
    <name type="synonym">Acanthia lectularia</name>
    <dbReference type="NCBI Taxonomy" id="79782"/>
    <lineage>
        <taxon>Eukaryota</taxon>
        <taxon>Metazoa</taxon>
        <taxon>Ecdysozoa</taxon>
        <taxon>Arthropoda</taxon>
        <taxon>Hexapoda</taxon>
        <taxon>Insecta</taxon>
        <taxon>Pterygota</taxon>
        <taxon>Neoptera</taxon>
        <taxon>Paraneoptera</taxon>
        <taxon>Hemiptera</taxon>
        <taxon>Heteroptera</taxon>
        <taxon>Panheteroptera</taxon>
        <taxon>Cimicomorpha</taxon>
        <taxon>Cimicidae</taxon>
        <taxon>Cimex</taxon>
    </lineage>
</organism>
<keyword evidence="4 10" id="KW-0812">Transmembrane</keyword>
<feature type="coiled-coil region" evidence="11">
    <location>
        <begin position="232"/>
        <end position="259"/>
    </location>
</feature>
<keyword evidence="8 10" id="KW-0675">Receptor</keyword>
<evidence type="ECO:0000256" key="5">
    <source>
        <dbReference type="ARBA" id="ARBA00022725"/>
    </source>
</evidence>
<keyword evidence="11" id="KW-0175">Coiled coil</keyword>
<name>A0A8I6S817_CIMLE</name>
<feature type="transmembrane region" description="Helical" evidence="10">
    <location>
        <begin position="203"/>
        <end position="231"/>
    </location>
</feature>
<keyword evidence="13" id="KW-1185">Reference proteome</keyword>
<keyword evidence="6 10" id="KW-1133">Transmembrane helix</keyword>
<evidence type="ECO:0000256" key="9">
    <source>
        <dbReference type="ARBA" id="ARBA00023224"/>
    </source>
</evidence>
<keyword evidence="9 10" id="KW-0807">Transducer</keyword>
<dbReference type="KEGG" id="clec:106672520"/>
<dbReference type="OrthoDB" id="6630830at2759"/>
<comment type="caution">
    <text evidence="10">Lacks conserved residue(s) required for the propagation of feature annotation.</text>
</comment>
<gene>
    <name evidence="12" type="primary">106672520</name>
</gene>
<evidence type="ECO:0000256" key="7">
    <source>
        <dbReference type="ARBA" id="ARBA00023136"/>
    </source>
</evidence>
<evidence type="ECO:0000256" key="2">
    <source>
        <dbReference type="ARBA" id="ARBA00022475"/>
    </source>
</evidence>
<keyword evidence="2" id="KW-1003">Cell membrane</keyword>
<dbReference type="AlphaFoldDB" id="A0A8I6S817"/>
<comment type="similarity">
    <text evidence="10">Belongs to the insect chemoreceptor superfamily. Heteromeric odorant receptor channel (TC 1.A.69) family.</text>
</comment>